<sequence>MIRNVAGMVLLAATLLFNATAYSRVTLRTIWGDNIVIQQNSEILISGTANRASKVVVTASWNPGKRVVVYADKDGSFQAKLLTPKGSQQYYQVCFDDGETLCLNNILVGDVWFCSGQSNMEMPVKGFRGQPVTGSLDAIVTAKATRSIRLFTVKNAWSTTPAFNSVEGKWSAAGPEAVADFSAAAYFFANKLNQVVDIPIGIINCSWSMSKIEAWMSREMLAGFPAIAMPDPEQKEFGWTAGTPTLLFNAMVQPWQGFPVRGMLWYQGEANTGNPQLYKKLFPEMLKGYRAFFHQQQMPFYFVQLAPWKSDHKDSLDWAQFRQVQLELSQELTHVGMVHTVDLGDEVFIHPPRKKEVGERLALWALADAYGVKGFTPTGPVFQSASVKDGAVEVTFKYGEFGLNPENAPVEGFEIAGSDGHFLPAQAVVINATAVVKVWNEAVSMPVQVRYCFRNYKTGNLVNNFALPAAPFSYTLTK</sequence>
<dbReference type="InterPro" id="IPR039329">
    <property type="entry name" value="SIAE"/>
</dbReference>
<gene>
    <name evidence="4" type="ORF">FPE01S_03_01160</name>
</gene>
<evidence type="ECO:0000256" key="2">
    <source>
        <dbReference type="SAM" id="SignalP"/>
    </source>
</evidence>
<dbReference type="InterPro" id="IPR005181">
    <property type="entry name" value="SASA"/>
</dbReference>
<organism evidence="4 5">
    <name type="scientific">Flavihumibacter petaseus NBRC 106054</name>
    <dbReference type="NCBI Taxonomy" id="1220578"/>
    <lineage>
        <taxon>Bacteria</taxon>
        <taxon>Pseudomonadati</taxon>
        <taxon>Bacteroidota</taxon>
        <taxon>Chitinophagia</taxon>
        <taxon>Chitinophagales</taxon>
        <taxon>Chitinophagaceae</taxon>
        <taxon>Flavihumibacter</taxon>
    </lineage>
</organism>
<feature type="chain" id="PRO_5002430163" description="Sialate O-acetylesterase domain-containing protein" evidence="2">
    <location>
        <begin position="22"/>
        <end position="478"/>
    </location>
</feature>
<accession>A0A0E9N331</accession>
<name>A0A0E9N331_9BACT</name>
<evidence type="ECO:0000259" key="3">
    <source>
        <dbReference type="Pfam" id="PF03629"/>
    </source>
</evidence>
<evidence type="ECO:0000256" key="1">
    <source>
        <dbReference type="ARBA" id="ARBA00022801"/>
    </source>
</evidence>
<proteinExistence type="predicted"/>
<keyword evidence="5" id="KW-1185">Reference proteome</keyword>
<dbReference type="InterPro" id="IPR036514">
    <property type="entry name" value="SGNH_hydro_sf"/>
</dbReference>
<dbReference type="STRING" id="1220578.FPE01S_03_01160"/>
<dbReference type="AlphaFoldDB" id="A0A0E9N331"/>
<feature type="signal peptide" evidence="2">
    <location>
        <begin position="1"/>
        <end position="21"/>
    </location>
</feature>
<dbReference type="EMBL" id="BBWV01000003">
    <property type="protein sequence ID" value="GAO44076.1"/>
    <property type="molecule type" value="Genomic_DNA"/>
</dbReference>
<comment type="caution">
    <text evidence="4">The sequence shown here is derived from an EMBL/GenBank/DDBJ whole genome shotgun (WGS) entry which is preliminary data.</text>
</comment>
<dbReference type="GO" id="GO:0005975">
    <property type="term" value="P:carbohydrate metabolic process"/>
    <property type="evidence" value="ECO:0007669"/>
    <property type="project" value="TreeGrafter"/>
</dbReference>
<dbReference type="GO" id="GO:0001681">
    <property type="term" value="F:sialate O-acetylesterase activity"/>
    <property type="evidence" value="ECO:0007669"/>
    <property type="project" value="InterPro"/>
</dbReference>
<protein>
    <recommendedName>
        <fullName evidence="3">Sialate O-acetylesterase domain-containing protein</fullName>
    </recommendedName>
</protein>
<evidence type="ECO:0000313" key="5">
    <source>
        <dbReference type="Proteomes" id="UP000033121"/>
    </source>
</evidence>
<dbReference type="PANTHER" id="PTHR22901">
    <property type="entry name" value="SIALATE O-ACETYLESTERASE"/>
    <property type="match status" value="1"/>
</dbReference>
<dbReference type="SUPFAM" id="SSF52266">
    <property type="entry name" value="SGNH hydrolase"/>
    <property type="match status" value="1"/>
</dbReference>
<reference evidence="4 5" key="1">
    <citation type="submission" date="2015-04" db="EMBL/GenBank/DDBJ databases">
        <title>Whole genome shotgun sequence of Flavihumibacter petaseus NBRC 106054.</title>
        <authorList>
            <person name="Miyazawa S."/>
            <person name="Hosoyama A."/>
            <person name="Hashimoto M."/>
            <person name="Noguchi M."/>
            <person name="Tsuchikane K."/>
            <person name="Ohji S."/>
            <person name="Yamazoe A."/>
            <person name="Ichikawa N."/>
            <person name="Kimura A."/>
            <person name="Fujita N."/>
        </authorList>
    </citation>
    <scope>NUCLEOTIDE SEQUENCE [LARGE SCALE GENOMIC DNA]</scope>
    <source>
        <strain evidence="4 5">NBRC 106054</strain>
    </source>
</reference>
<dbReference type="Gene3D" id="3.40.50.1110">
    <property type="entry name" value="SGNH hydrolase"/>
    <property type="match status" value="1"/>
</dbReference>
<keyword evidence="1" id="KW-0378">Hydrolase</keyword>
<dbReference type="PANTHER" id="PTHR22901:SF0">
    <property type="entry name" value="SIALATE O-ACETYLESTERASE"/>
    <property type="match status" value="1"/>
</dbReference>
<keyword evidence="2" id="KW-0732">Signal</keyword>
<dbReference type="Pfam" id="PF03629">
    <property type="entry name" value="SASA"/>
    <property type="match status" value="1"/>
</dbReference>
<dbReference type="Proteomes" id="UP000033121">
    <property type="component" value="Unassembled WGS sequence"/>
</dbReference>
<evidence type="ECO:0000313" key="4">
    <source>
        <dbReference type="EMBL" id="GAO44076.1"/>
    </source>
</evidence>
<feature type="domain" description="Sialate O-acetylesterase" evidence="3">
    <location>
        <begin position="109"/>
        <end position="362"/>
    </location>
</feature>